<dbReference type="HOGENOM" id="CLU_1384152_0_0_1"/>
<dbReference type="GeneID" id="26261651"/>
<keyword evidence="2" id="KW-1185">Reference proteome</keyword>
<dbReference type="OrthoDB" id="2415936at2759"/>
<evidence type="ECO:0000313" key="1">
    <source>
        <dbReference type="EMBL" id="KHN70013.1"/>
    </source>
</evidence>
<gene>
    <name evidence="1" type="ORF">M896_042130</name>
</gene>
<protein>
    <submittedName>
        <fullName evidence="1">Uncharacterized protein</fullName>
    </submittedName>
</protein>
<name>A0A0B2UKW8_9MICR</name>
<dbReference type="InParanoid" id="A0A0B2UKW8"/>
<dbReference type="Proteomes" id="UP000031056">
    <property type="component" value="Unassembled WGS sequence"/>
</dbReference>
<dbReference type="AlphaFoldDB" id="A0A0B2UKW8"/>
<comment type="caution">
    <text evidence="1">The sequence shown here is derived from an EMBL/GenBank/DDBJ whole genome shotgun (WGS) entry which is preliminary data.</text>
</comment>
<dbReference type="VEuPathDB" id="MicrosporidiaDB:M896_042130"/>
<dbReference type="RefSeq" id="XP_014564055.1">
    <property type="nucleotide sequence ID" value="XM_014708569.1"/>
</dbReference>
<proteinExistence type="predicted"/>
<organism evidence="1 2">
    <name type="scientific">Ordospora colligata OC4</name>
    <dbReference type="NCBI Taxonomy" id="1354746"/>
    <lineage>
        <taxon>Eukaryota</taxon>
        <taxon>Fungi</taxon>
        <taxon>Fungi incertae sedis</taxon>
        <taxon>Microsporidia</taxon>
        <taxon>Ordosporidae</taxon>
        <taxon>Ordospora</taxon>
    </lineage>
</organism>
<evidence type="ECO:0000313" key="2">
    <source>
        <dbReference type="Proteomes" id="UP000031056"/>
    </source>
</evidence>
<reference evidence="1 2" key="1">
    <citation type="journal article" date="2014" name="MBio">
        <title>The Ordospora colligata genome; evolution of extreme reduction in microsporidia and host-to-parasite horizontal gene transfer.</title>
        <authorList>
            <person name="Pombert J.-F."/>
            <person name="Haag K.L."/>
            <person name="Beidas S."/>
            <person name="Ebert D."/>
            <person name="Keeling P.J."/>
        </authorList>
    </citation>
    <scope>NUCLEOTIDE SEQUENCE [LARGE SCALE GENOMIC DNA]</scope>
    <source>
        <strain evidence="1 2">OC4</strain>
    </source>
</reference>
<accession>A0A0B2UKW8</accession>
<dbReference type="EMBL" id="JOKQ01000004">
    <property type="protein sequence ID" value="KHN70013.1"/>
    <property type="molecule type" value="Genomic_DNA"/>
</dbReference>
<sequence length="202" mass="22938">MTCAEQEDIAILAQKIVSDHMLFVCAQNAYDLWNSKTGVSNSHLFQAQKHALEIRKKVLLMVENKKTIDALDFCGSILSFDGSDDKQSSIKQSLSSLVFLDLLQSGKYTEAVKFAKLSNCINRKLLTLIGYKNTDDPIFREIAVSINRGDIVREINKHLFKKETGRESSLLSLAINHYNSIVSYQNNKNAFELYYSIKLTKY</sequence>